<evidence type="ECO:0000313" key="2">
    <source>
        <dbReference type="EMBL" id="PNH09300.1"/>
    </source>
</evidence>
<dbReference type="EMBL" id="PGGS01000096">
    <property type="protein sequence ID" value="PNH09300.1"/>
    <property type="molecule type" value="Genomic_DNA"/>
</dbReference>
<organism evidence="2 3">
    <name type="scientific">Tetrabaena socialis</name>
    <dbReference type="NCBI Taxonomy" id="47790"/>
    <lineage>
        <taxon>Eukaryota</taxon>
        <taxon>Viridiplantae</taxon>
        <taxon>Chlorophyta</taxon>
        <taxon>core chlorophytes</taxon>
        <taxon>Chlorophyceae</taxon>
        <taxon>CS clade</taxon>
        <taxon>Chlamydomonadales</taxon>
        <taxon>Tetrabaenaceae</taxon>
        <taxon>Tetrabaena</taxon>
    </lineage>
</organism>
<dbReference type="SUPFAM" id="SSF52047">
    <property type="entry name" value="RNI-like"/>
    <property type="match status" value="1"/>
</dbReference>
<reference evidence="2 3" key="1">
    <citation type="journal article" date="2017" name="Mol. Biol. Evol.">
        <title>The 4-celled Tetrabaena socialis nuclear genome reveals the essential components for genetic control of cell number at the origin of multicellularity in the volvocine lineage.</title>
        <authorList>
            <person name="Featherston J."/>
            <person name="Arakaki Y."/>
            <person name="Hanschen E.R."/>
            <person name="Ferris P.J."/>
            <person name="Michod R.E."/>
            <person name="Olson B.J.S.C."/>
            <person name="Nozaki H."/>
            <person name="Durand P.M."/>
        </authorList>
    </citation>
    <scope>NUCLEOTIDE SEQUENCE [LARGE SCALE GENOMIC DNA]</scope>
    <source>
        <strain evidence="2 3">NIES-571</strain>
    </source>
</reference>
<dbReference type="GO" id="GO:0005930">
    <property type="term" value="C:axoneme"/>
    <property type="evidence" value="ECO:0007669"/>
    <property type="project" value="UniProtKB-SubCell"/>
</dbReference>
<proteinExistence type="predicted"/>
<evidence type="ECO:0000313" key="3">
    <source>
        <dbReference type="Proteomes" id="UP000236333"/>
    </source>
</evidence>
<dbReference type="Proteomes" id="UP000236333">
    <property type="component" value="Unassembled WGS sequence"/>
</dbReference>
<protein>
    <recommendedName>
        <fullName evidence="4">F-box domain-containing protein</fullName>
    </recommendedName>
</protein>
<keyword evidence="3" id="KW-1185">Reference proteome</keyword>
<evidence type="ECO:0000256" key="1">
    <source>
        <dbReference type="ARBA" id="ARBA00004430"/>
    </source>
</evidence>
<comment type="caution">
    <text evidence="2">The sequence shown here is derived from an EMBL/GenBank/DDBJ whole genome shotgun (WGS) entry which is preliminary data.</text>
</comment>
<dbReference type="AlphaFoldDB" id="A0A2J8A9V8"/>
<dbReference type="InterPro" id="IPR032675">
    <property type="entry name" value="LRR_dom_sf"/>
</dbReference>
<name>A0A2J8A9V8_9CHLO</name>
<dbReference type="Gene3D" id="3.80.10.10">
    <property type="entry name" value="Ribonuclease Inhibitor"/>
    <property type="match status" value="1"/>
</dbReference>
<comment type="subcellular location">
    <subcellularLocation>
        <location evidence="1">Cytoplasm</location>
        <location evidence="1">Cytoskeleton</location>
        <location evidence="1">Cilium axoneme</location>
    </subcellularLocation>
</comment>
<gene>
    <name evidence="2" type="ORF">TSOC_004081</name>
</gene>
<evidence type="ECO:0008006" key="4">
    <source>
        <dbReference type="Google" id="ProtNLM"/>
    </source>
</evidence>
<accession>A0A2J8A9V8</accession>
<sequence>MDNVASRPQPGLAPTAVSNESSTLLEVLVPQLWQRLDSWDFRALRICSREVLRLADRCTDTLKLKCASSEAERDGVVAALCRMLARGCRPRKLGLWFFRAELPATKIAFGLRLLAELQASSLPLTKLQLGGLPLTAAVVRAIVAAVPQASTLQLFGYSLLHCTGLPDSPRPNQDPSGVQALLRHAAPRLQKLRLYNTTGLAGTSMLPAAPNGLASLLLQCSRLESLRLSFPDNQEPLASYHGILSTRLCLSHLEVGGEFDLGDVLPALLGIRGLAALQLPSHQLQPSHMRQLAAFTALTLLGAQGIGAAGVPLPEGTEELGSLPAPAPQPLVPLPALLQELALVHAPSPSALTALQLPPGPLRLQLPGITVPAADKGADGCLRESAAEALLAACRQLAGRFCEDEDECSPFELDLCGAAPPPSWPDGYGTLFAAIRPVGIRRLAIQAVSLTLYDVDALVRHLPLLERLLGLELHPERGGLVGGWDNELALRAALLVLCAEAPSLADVTIFVEEDADEPLLEAALQVVDWLSQELPTLRDDPPSVHVE</sequence>